<dbReference type="Pfam" id="PF03184">
    <property type="entry name" value="DDE_1"/>
    <property type="match status" value="2"/>
</dbReference>
<dbReference type="GO" id="GO:0003677">
    <property type="term" value="F:DNA binding"/>
    <property type="evidence" value="ECO:0007669"/>
    <property type="project" value="TreeGrafter"/>
</dbReference>
<dbReference type="AlphaFoldDB" id="W4FK43"/>
<name>W4FK43_APHAT</name>
<evidence type="ECO:0000259" key="2">
    <source>
        <dbReference type="Pfam" id="PF03184"/>
    </source>
</evidence>
<dbReference type="PANTHER" id="PTHR19303:SF57">
    <property type="entry name" value="HTH CENPB-TYPE DOMAIN-CONTAINING PROTEIN"/>
    <property type="match status" value="1"/>
</dbReference>
<dbReference type="InterPro" id="IPR004875">
    <property type="entry name" value="DDE_SF_endonuclease_dom"/>
</dbReference>
<dbReference type="EMBL" id="KI913191">
    <property type="protein sequence ID" value="ETV67882.1"/>
    <property type="molecule type" value="Genomic_DNA"/>
</dbReference>
<protein>
    <recommendedName>
        <fullName evidence="2">DDE-1 domain-containing protein</fullName>
    </recommendedName>
</protein>
<sequence length="660" mass="74965">MSKGMQSRRRASPRRKPLLKPYRRSTLLAKRKQHSYTIGTIKALLQKYSTLGPCSSDREFARKENVPIATLRGWLARKEEFLQSKKHTSNATLSGHGHSQAVDFGDALASFMDSVRDHEKFLTTAHLVTWLKNLQPAWLDSYLEGKADPSRSYKALLGWCQAFAHRHGFLQRVPCTSKRTHEDLQAPRVEYAQSFWSKYSANDRGNIINIDETGVHYDMPPRRTWARIGKSAKVDRQQKHSDRVTAVLAIRADGRKLPPCIIVRGQPGGPVEQDELPTYPRDAIYAVQENAWMDERVWDVYLREIVQYEIEAPSVVVVDNLSEEFLQSKKHTSNATLSGHGHSQAVDFGDALASFMDSVRDHEKFLTTAHLVTWLKNLQPAWLDSYLEGKADPSRSYKALLGWCQAFAHRHGFLQRVPCTSKRTHEDLQAPRVEYAQSFWSKYSANDRGNIINIDETGVHYDMPPRRTWARIGKSAKVDRQQKHSDRVTAVLAIRADGRKLPPCIIVRGQPGGPVEQDELPTYPRDAIYAVQENAWMDERVWDIYLRELVQYEIEAPSVVVVDNLSAHVTPAACELVRGDLYSVLEELPANATSTVQPLDVGVMGPFKAKCRTEWLHEVKVTTAAEKRLAMVKRILKVWESIPPAMVIRSFDKAIPCDES</sequence>
<gene>
    <name evidence="3" type="ORF">H257_16007</name>
</gene>
<dbReference type="GO" id="GO:0005634">
    <property type="term" value="C:nucleus"/>
    <property type="evidence" value="ECO:0007669"/>
    <property type="project" value="TreeGrafter"/>
</dbReference>
<dbReference type="GeneID" id="20818003"/>
<dbReference type="VEuPathDB" id="FungiDB:H257_16007"/>
<dbReference type="RefSeq" id="XP_009842627.1">
    <property type="nucleotide sequence ID" value="XM_009844325.1"/>
</dbReference>
<reference evidence="3" key="1">
    <citation type="submission" date="2013-12" db="EMBL/GenBank/DDBJ databases">
        <title>The Genome Sequence of Aphanomyces astaci APO3.</title>
        <authorList>
            <consortium name="The Broad Institute Genomics Platform"/>
            <person name="Russ C."/>
            <person name="Tyler B."/>
            <person name="van West P."/>
            <person name="Dieguez-Uribeondo J."/>
            <person name="Young S.K."/>
            <person name="Zeng Q."/>
            <person name="Gargeya S."/>
            <person name="Fitzgerald M."/>
            <person name="Abouelleil A."/>
            <person name="Alvarado L."/>
            <person name="Chapman S.B."/>
            <person name="Gainer-Dewar J."/>
            <person name="Goldberg J."/>
            <person name="Griggs A."/>
            <person name="Gujja S."/>
            <person name="Hansen M."/>
            <person name="Howarth C."/>
            <person name="Imamovic A."/>
            <person name="Ireland A."/>
            <person name="Larimer J."/>
            <person name="McCowan C."/>
            <person name="Murphy C."/>
            <person name="Pearson M."/>
            <person name="Poon T.W."/>
            <person name="Priest M."/>
            <person name="Roberts A."/>
            <person name="Saif S."/>
            <person name="Shea T."/>
            <person name="Sykes S."/>
            <person name="Wortman J."/>
            <person name="Nusbaum C."/>
            <person name="Birren B."/>
        </authorList>
    </citation>
    <scope>NUCLEOTIDE SEQUENCE [LARGE SCALE GENOMIC DNA]</scope>
    <source>
        <strain evidence="3">APO3</strain>
    </source>
</reference>
<feature type="domain" description="DDE-1" evidence="2">
    <location>
        <begin position="486"/>
        <end position="651"/>
    </location>
</feature>
<feature type="domain" description="DDE-1" evidence="2">
    <location>
        <begin position="242"/>
        <end position="311"/>
    </location>
</feature>
<dbReference type="Gene3D" id="3.30.420.10">
    <property type="entry name" value="Ribonuclease H-like superfamily/Ribonuclease H"/>
    <property type="match status" value="1"/>
</dbReference>
<organism evidence="3">
    <name type="scientific">Aphanomyces astaci</name>
    <name type="common">Crayfish plague agent</name>
    <dbReference type="NCBI Taxonomy" id="112090"/>
    <lineage>
        <taxon>Eukaryota</taxon>
        <taxon>Sar</taxon>
        <taxon>Stramenopiles</taxon>
        <taxon>Oomycota</taxon>
        <taxon>Saprolegniomycetes</taxon>
        <taxon>Saprolegniales</taxon>
        <taxon>Verrucalvaceae</taxon>
        <taxon>Aphanomyces</taxon>
    </lineage>
</organism>
<dbReference type="InterPro" id="IPR036397">
    <property type="entry name" value="RNaseH_sf"/>
</dbReference>
<dbReference type="InterPro" id="IPR050863">
    <property type="entry name" value="CenT-Element_Derived"/>
</dbReference>
<evidence type="ECO:0000256" key="1">
    <source>
        <dbReference type="SAM" id="MobiDB-lite"/>
    </source>
</evidence>
<evidence type="ECO:0000313" key="3">
    <source>
        <dbReference type="EMBL" id="ETV67882.1"/>
    </source>
</evidence>
<accession>W4FK43</accession>
<dbReference type="PANTHER" id="PTHR19303">
    <property type="entry name" value="TRANSPOSON"/>
    <property type="match status" value="1"/>
</dbReference>
<proteinExistence type="predicted"/>
<feature type="region of interest" description="Disordered" evidence="1">
    <location>
        <begin position="1"/>
        <end position="24"/>
    </location>
</feature>
<dbReference type="OrthoDB" id="129077at2759"/>